<evidence type="ECO:0000256" key="1">
    <source>
        <dbReference type="SAM" id="SignalP"/>
    </source>
</evidence>
<feature type="signal peptide" evidence="1">
    <location>
        <begin position="1"/>
        <end position="18"/>
    </location>
</feature>
<keyword evidence="3" id="KW-1185">Reference proteome</keyword>
<dbReference type="Proteomes" id="UP001203852">
    <property type="component" value="Unassembled WGS sequence"/>
</dbReference>
<reference evidence="2" key="1">
    <citation type="journal article" date="2022" name="bioRxiv">
        <title>Deciphering the potential niche of two novel black yeast fungi from a biological soil crust based on their genomes, phenotypes, and melanin regulation.</title>
        <authorList>
            <consortium name="DOE Joint Genome Institute"/>
            <person name="Carr E.C."/>
            <person name="Barton Q."/>
            <person name="Grambo S."/>
            <person name="Sullivan M."/>
            <person name="Renfro C.M."/>
            <person name="Kuo A."/>
            <person name="Pangilinan J."/>
            <person name="Lipzen A."/>
            <person name="Keymanesh K."/>
            <person name="Savage E."/>
            <person name="Barry K."/>
            <person name="Grigoriev I.V."/>
            <person name="Riekhof W.R."/>
            <person name="Harris S.S."/>
        </authorList>
    </citation>
    <scope>NUCLEOTIDE SEQUENCE</scope>
    <source>
        <strain evidence="2">JF 03-4F</strain>
    </source>
</reference>
<accession>A0AAN6E216</accession>
<dbReference type="AlphaFoldDB" id="A0AAN6E216"/>
<feature type="chain" id="PRO_5042892191" description="Ubiquitin 3 binding protein But2 C-terminal domain-containing protein" evidence="1">
    <location>
        <begin position="19"/>
        <end position="247"/>
    </location>
</feature>
<comment type="caution">
    <text evidence="2">The sequence shown here is derived from an EMBL/GenBank/DDBJ whole genome shotgun (WGS) entry which is preliminary data.</text>
</comment>
<sequence>MKQIFSTATLFLASLAAASPISLTTRATSITISIKTGDGDSATTLTVPLDQITQTSGQSTKAVAASISTLNTFCQAFSDSAGTTPLGPVFSSGNDASYSASSSGDTASQADDAVTVAAYLCSATQAGVAPKTSTTTGTGTTSLKPSTGTITVELEQSSDQFVQTDIPLDYSLVATTATTLGNMGIDLSLVSLTGSSATLAQVGCQVFEDAQGTVPVGGVATSGSDAILAANPIAPSHIQSIRCGVVG</sequence>
<evidence type="ECO:0000313" key="3">
    <source>
        <dbReference type="Proteomes" id="UP001203852"/>
    </source>
</evidence>
<evidence type="ECO:0000313" key="2">
    <source>
        <dbReference type="EMBL" id="KAI1616784.1"/>
    </source>
</evidence>
<keyword evidence="1" id="KW-0732">Signal</keyword>
<evidence type="ECO:0008006" key="4">
    <source>
        <dbReference type="Google" id="ProtNLM"/>
    </source>
</evidence>
<dbReference type="EMBL" id="MU404351">
    <property type="protein sequence ID" value="KAI1616784.1"/>
    <property type="molecule type" value="Genomic_DNA"/>
</dbReference>
<organism evidence="2 3">
    <name type="scientific">Exophiala viscosa</name>
    <dbReference type="NCBI Taxonomy" id="2486360"/>
    <lineage>
        <taxon>Eukaryota</taxon>
        <taxon>Fungi</taxon>
        <taxon>Dikarya</taxon>
        <taxon>Ascomycota</taxon>
        <taxon>Pezizomycotina</taxon>
        <taxon>Eurotiomycetes</taxon>
        <taxon>Chaetothyriomycetidae</taxon>
        <taxon>Chaetothyriales</taxon>
        <taxon>Herpotrichiellaceae</taxon>
        <taxon>Exophiala</taxon>
    </lineage>
</organism>
<gene>
    <name evidence="2" type="ORF">EDD36DRAFT_146095</name>
</gene>
<name>A0AAN6E216_9EURO</name>
<protein>
    <recommendedName>
        <fullName evidence="4">Ubiquitin 3 binding protein But2 C-terminal domain-containing protein</fullName>
    </recommendedName>
</protein>
<proteinExistence type="predicted"/>